<evidence type="ECO:0000313" key="3">
    <source>
        <dbReference type="Proteomes" id="UP000270219"/>
    </source>
</evidence>
<keyword evidence="1" id="KW-0812">Transmembrane</keyword>
<dbReference type="RefSeq" id="WP_121521999.1">
    <property type="nucleotide sequence ID" value="NZ_RCHR01000002.1"/>
</dbReference>
<keyword evidence="3" id="KW-1185">Reference proteome</keyword>
<sequence>MLEPVATIGSILTFIVFLIGLVGVRASSKQTDAVYYPSFFLAVCGLTFLAIASMVNKEFLGAPLGGWGIACMFSAAIGFILTSMFDVYKNSKSISEN</sequence>
<dbReference type="AlphaFoldDB" id="A0A498DAY8"/>
<reference evidence="2 3" key="1">
    <citation type="submission" date="2018-10" db="EMBL/GenBank/DDBJ databases">
        <title>Oceanobacillus sp. YLB-02 draft genome.</title>
        <authorList>
            <person name="Yu L."/>
        </authorList>
    </citation>
    <scope>NUCLEOTIDE SEQUENCE [LARGE SCALE GENOMIC DNA]</scope>
    <source>
        <strain evidence="2 3">YLB-02</strain>
    </source>
</reference>
<evidence type="ECO:0000313" key="2">
    <source>
        <dbReference type="EMBL" id="RLL46748.1"/>
    </source>
</evidence>
<comment type="caution">
    <text evidence="2">The sequence shown here is derived from an EMBL/GenBank/DDBJ whole genome shotgun (WGS) entry which is preliminary data.</text>
</comment>
<dbReference type="OrthoDB" id="2706433at2"/>
<keyword evidence="1" id="KW-0472">Membrane</keyword>
<keyword evidence="1" id="KW-1133">Transmembrane helix</keyword>
<name>A0A498DAY8_9BACI</name>
<gene>
    <name evidence="2" type="ORF">D8M04_05970</name>
</gene>
<protein>
    <submittedName>
        <fullName evidence="2">Uncharacterized protein</fullName>
    </submittedName>
</protein>
<accession>A0A498DAY8</accession>
<organism evidence="2 3">
    <name type="scientific">Oceanobacillus piezotolerans</name>
    <dbReference type="NCBI Taxonomy" id="2448030"/>
    <lineage>
        <taxon>Bacteria</taxon>
        <taxon>Bacillati</taxon>
        <taxon>Bacillota</taxon>
        <taxon>Bacilli</taxon>
        <taxon>Bacillales</taxon>
        <taxon>Bacillaceae</taxon>
        <taxon>Oceanobacillus</taxon>
    </lineage>
</organism>
<proteinExistence type="predicted"/>
<evidence type="ECO:0000256" key="1">
    <source>
        <dbReference type="SAM" id="Phobius"/>
    </source>
</evidence>
<feature type="transmembrane region" description="Helical" evidence="1">
    <location>
        <begin position="6"/>
        <end position="26"/>
    </location>
</feature>
<feature type="transmembrane region" description="Helical" evidence="1">
    <location>
        <begin position="33"/>
        <end position="55"/>
    </location>
</feature>
<dbReference type="EMBL" id="RCHR01000002">
    <property type="protein sequence ID" value="RLL46748.1"/>
    <property type="molecule type" value="Genomic_DNA"/>
</dbReference>
<dbReference type="Proteomes" id="UP000270219">
    <property type="component" value="Unassembled WGS sequence"/>
</dbReference>
<feature type="transmembrane region" description="Helical" evidence="1">
    <location>
        <begin position="67"/>
        <end position="88"/>
    </location>
</feature>